<organism evidence="2 3">
    <name type="scientific">Bactrocera dorsalis</name>
    <name type="common">Oriental fruit fly</name>
    <name type="synonym">Dacus dorsalis</name>
    <dbReference type="NCBI Taxonomy" id="27457"/>
    <lineage>
        <taxon>Eukaryota</taxon>
        <taxon>Metazoa</taxon>
        <taxon>Ecdysozoa</taxon>
        <taxon>Arthropoda</taxon>
        <taxon>Hexapoda</taxon>
        <taxon>Insecta</taxon>
        <taxon>Pterygota</taxon>
        <taxon>Neoptera</taxon>
        <taxon>Endopterygota</taxon>
        <taxon>Diptera</taxon>
        <taxon>Brachycera</taxon>
        <taxon>Muscomorpha</taxon>
        <taxon>Tephritoidea</taxon>
        <taxon>Tephritidae</taxon>
        <taxon>Bactrocera</taxon>
        <taxon>Bactrocera</taxon>
    </lineage>
</organism>
<accession>A0A6J0RGY6</accession>
<name>A0A6J0RGY6_BACDO</name>
<evidence type="ECO:0000313" key="3">
    <source>
        <dbReference type="RefSeq" id="XP_019845622.2"/>
    </source>
</evidence>
<dbReference type="GeneID" id="105225806"/>
<evidence type="ECO:0000313" key="2">
    <source>
        <dbReference type="Proteomes" id="UP001652620"/>
    </source>
</evidence>
<dbReference type="Proteomes" id="UP001652620">
    <property type="component" value="Chromosome 2"/>
</dbReference>
<reference evidence="2" key="1">
    <citation type="submission" date="2025-05" db="UniProtKB">
        <authorList>
            <consortium name="RefSeq"/>
        </authorList>
    </citation>
    <scope>NUCLEOTIDE SEQUENCE [LARGE SCALE GENOMIC DNA]</scope>
</reference>
<keyword evidence="2" id="KW-1185">Reference proteome</keyword>
<sequence length="157" mass="17644">MCKIFVHFVCVQFLLLNFYVINVRGLCLATEPPTCLTDLEEEDAKEILDYVLSKYEEVGMKITGEPLAVRGKRISSGGTEEFHIVFHYVDNTPGDVIQNCVFIVVHNPNACETISTVCNTFLPVTPRPLLKLEDLTVCEDGEEQTRSREETGDEKTA</sequence>
<dbReference type="RefSeq" id="XP_019845622.2">
    <property type="nucleotide sequence ID" value="XM_019990063.3"/>
</dbReference>
<evidence type="ECO:0000256" key="1">
    <source>
        <dbReference type="SAM" id="SignalP"/>
    </source>
</evidence>
<protein>
    <submittedName>
        <fullName evidence="3">Uncharacterized protein LOC105225806</fullName>
    </submittedName>
</protein>
<keyword evidence="1" id="KW-0732">Signal</keyword>
<feature type="chain" id="PRO_5046685513" evidence="1">
    <location>
        <begin position="26"/>
        <end position="157"/>
    </location>
</feature>
<proteinExistence type="predicted"/>
<reference evidence="3" key="2">
    <citation type="submission" date="2025-08" db="UniProtKB">
        <authorList>
            <consortium name="RefSeq"/>
        </authorList>
    </citation>
    <scope>IDENTIFICATION</scope>
    <source>
        <tissue evidence="3">Adult</tissue>
    </source>
</reference>
<gene>
    <name evidence="3" type="primary">LOC105225806</name>
</gene>
<dbReference type="OrthoDB" id="1908104at2759"/>
<feature type="signal peptide" evidence="1">
    <location>
        <begin position="1"/>
        <end position="25"/>
    </location>
</feature>